<proteinExistence type="predicted"/>
<keyword evidence="6" id="KW-0539">Nucleus</keyword>
<dbReference type="SUPFAM" id="SSF57959">
    <property type="entry name" value="Leucine zipper domain"/>
    <property type="match status" value="1"/>
</dbReference>
<feature type="domain" description="BZIP" evidence="8">
    <location>
        <begin position="299"/>
        <end position="350"/>
    </location>
</feature>
<evidence type="ECO:0000256" key="2">
    <source>
        <dbReference type="ARBA" id="ARBA00022682"/>
    </source>
</evidence>
<accession>A0AAQ3Q2X8</accession>
<dbReference type="InterPro" id="IPR043452">
    <property type="entry name" value="BZIP46-like"/>
</dbReference>
<sequence>MDFVEGGGGGGEAPPVQQQLARQGSVYALTLDEFQNTLGGLGKEFGSMNMDELLKNIWNPEESFSMAAADGGGAGAAPGIHRQGSLTLSRTLSQKTVDEVWRDFSIPSSSSAQGLPGSVAAAQQSKLGEMTLEEFLVRAGVAPPPAETAPRTAGNGSTNASMLFDDFPSSGNYRGLAVGLNQGDPDNGHMASAPILDSPAANLDMALAKARPYDLGNVVEMSNTRRMRCGGLVSFGDAGIDSELMKGIVGLGVVPGKVSPTNDGLAKRDGYLKSVSPTSYMFSSERRGRKSSGNEDKVVERRQRRMIKNRESAARSRARKQAYTMELEAEVAKLKEQIQEMQKKQAEMMEMQKNQIVVQQHGPKKQCLRRTLTGPW</sequence>
<evidence type="ECO:0000313" key="10">
    <source>
        <dbReference type="Proteomes" id="UP001327560"/>
    </source>
</evidence>
<feature type="coiled-coil region" evidence="7">
    <location>
        <begin position="317"/>
        <end position="354"/>
    </location>
</feature>
<dbReference type="EMBL" id="CP136890">
    <property type="protein sequence ID" value="WOK93997.1"/>
    <property type="molecule type" value="Genomic_DNA"/>
</dbReference>
<dbReference type="PROSITE" id="PS00036">
    <property type="entry name" value="BZIP_BASIC"/>
    <property type="match status" value="1"/>
</dbReference>
<gene>
    <name evidence="9" type="ORF">Cni_G02698</name>
</gene>
<dbReference type="GO" id="GO:0003700">
    <property type="term" value="F:DNA-binding transcription factor activity"/>
    <property type="evidence" value="ECO:0007669"/>
    <property type="project" value="InterPro"/>
</dbReference>
<dbReference type="PANTHER" id="PTHR22952">
    <property type="entry name" value="CAMP-RESPONSE ELEMENT BINDING PROTEIN-RELATED"/>
    <property type="match status" value="1"/>
</dbReference>
<name>A0AAQ3Q2X8_9LILI</name>
<dbReference type="PROSITE" id="PS50217">
    <property type="entry name" value="BZIP"/>
    <property type="match status" value="1"/>
</dbReference>
<evidence type="ECO:0000256" key="4">
    <source>
        <dbReference type="ARBA" id="ARBA00023125"/>
    </source>
</evidence>
<dbReference type="Pfam" id="PF00170">
    <property type="entry name" value="bZIP_1"/>
    <property type="match status" value="1"/>
</dbReference>
<evidence type="ECO:0000256" key="5">
    <source>
        <dbReference type="ARBA" id="ARBA00023163"/>
    </source>
</evidence>
<dbReference type="InterPro" id="IPR004827">
    <property type="entry name" value="bZIP"/>
</dbReference>
<dbReference type="InterPro" id="IPR046347">
    <property type="entry name" value="bZIP_sf"/>
</dbReference>
<keyword evidence="7" id="KW-0175">Coiled coil</keyword>
<dbReference type="GO" id="GO:0005634">
    <property type="term" value="C:nucleus"/>
    <property type="evidence" value="ECO:0007669"/>
    <property type="project" value="UniProtKB-SubCell"/>
</dbReference>
<keyword evidence="4" id="KW-0238">DNA-binding</keyword>
<organism evidence="9 10">
    <name type="scientific">Canna indica</name>
    <name type="common">Indian-shot</name>
    <dbReference type="NCBI Taxonomy" id="4628"/>
    <lineage>
        <taxon>Eukaryota</taxon>
        <taxon>Viridiplantae</taxon>
        <taxon>Streptophyta</taxon>
        <taxon>Embryophyta</taxon>
        <taxon>Tracheophyta</taxon>
        <taxon>Spermatophyta</taxon>
        <taxon>Magnoliopsida</taxon>
        <taxon>Liliopsida</taxon>
        <taxon>Zingiberales</taxon>
        <taxon>Cannaceae</taxon>
        <taxon>Canna</taxon>
    </lineage>
</organism>
<dbReference type="GO" id="GO:0003677">
    <property type="term" value="F:DNA binding"/>
    <property type="evidence" value="ECO:0007669"/>
    <property type="project" value="UniProtKB-KW"/>
</dbReference>
<dbReference type="FunFam" id="1.20.5.170:FF:000048">
    <property type="entry name" value="ABSCISIC ACID-INSENSITIVE 5-like protein 5"/>
    <property type="match status" value="1"/>
</dbReference>
<dbReference type="Proteomes" id="UP001327560">
    <property type="component" value="Chromosome 1"/>
</dbReference>
<evidence type="ECO:0000256" key="6">
    <source>
        <dbReference type="ARBA" id="ARBA00023242"/>
    </source>
</evidence>
<dbReference type="Gene3D" id="1.20.5.170">
    <property type="match status" value="1"/>
</dbReference>
<reference evidence="9 10" key="1">
    <citation type="submission" date="2023-10" db="EMBL/GenBank/DDBJ databases">
        <title>Chromosome-scale genome assembly provides insights into flower coloration mechanisms of Canna indica.</title>
        <authorList>
            <person name="Li C."/>
        </authorList>
    </citation>
    <scope>NUCLEOTIDE SEQUENCE [LARGE SCALE GENOMIC DNA]</scope>
    <source>
        <tissue evidence="9">Flower</tissue>
    </source>
</reference>
<dbReference type="GO" id="GO:0045893">
    <property type="term" value="P:positive regulation of DNA-templated transcription"/>
    <property type="evidence" value="ECO:0007669"/>
    <property type="project" value="InterPro"/>
</dbReference>
<protein>
    <submittedName>
        <fullName evidence="9">BZIP transcription factor TRAB1-like</fullName>
    </submittedName>
</protein>
<keyword evidence="2" id="KW-0938">Abscisic acid signaling pathway</keyword>
<evidence type="ECO:0000313" key="9">
    <source>
        <dbReference type="EMBL" id="WOK93997.1"/>
    </source>
</evidence>
<dbReference type="GO" id="GO:0009738">
    <property type="term" value="P:abscisic acid-activated signaling pathway"/>
    <property type="evidence" value="ECO:0007669"/>
    <property type="project" value="UniProtKB-KW"/>
</dbReference>
<evidence type="ECO:0000256" key="1">
    <source>
        <dbReference type="ARBA" id="ARBA00004123"/>
    </source>
</evidence>
<dbReference type="CDD" id="cd14707">
    <property type="entry name" value="bZIP_plant_BZIP46"/>
    <property type="match status" value="1"/>
</dbReference>
<dbReference type="PANTHER" id="PTHR22952:SF446">
    <property type="entry name" value="ABSCISIC ACID-INSENSITIVE 5-LIKE PROTEIN 5-RELATED"/>
    <property type="match status" value="1"/>
</dbReference>
<dbReference type="SMART" id="SM00338">
    <property type="entry name" value="BRLZ"/>
    <property type="match status" value="1"/>
</dbReference>
<keyword evidence="3" id="KW-0805">Transcription regulation</keyword>
<keyword evidence="5" id="KW-0804">Transcription</keyword>
<keyword evidence="10" id="KW-1185">Reference proteome</keyword>
<evidence type="ECO:0000256" key="7">
    <source>
        <dbReference type="SAM" id="Coils"/>
    </source>
</evidence>
<evidence type="ECO:0000259" key="8">
    <source>
        <dbReference type="PROSITE" id="PS50217"/>
    </source>
</evidence>
<comment type="subcellular location">
    <subcellularLocation>
        <location evidence="1">Nucleus</location>
    </subcellularLocation>
</comment>
<evidence type="ECO:0000256" key="3">
    <source>
        <dbReference type="ARBA" id="ARBA00023015"/>
    </source>
</evidence>
<dbReference type="AlphaFoldDB" id="A0AAQ3Q2X8"/>